<proteinExistence type="predicted"/>
<dbReference type="InterPro" id="IPR046341">
    <property type="entry name" value="SET_dom_sf"/>
</dbReference>
<dbReference type="Proteomes" id="UP000254677">
    <property type="component" value="Unassembled WGS sequence"/>
</dbReference>
<name>A0A378JAB8_9GAMM</name>
<organism evidence="1 2">
    <name type="scientific">Legionella donaldsonii</name>
    <dbReference type="NCBI Taxonomy" id="45060"/>
    <lineage>
        <taxon>Bacteria</taxon>
        <taxon>Pseudomonadati</taxon>
        <taxon>Pseudomonadota</taxon>
        <taxon>Gammaproteobacteria</taxon>
        <taxon>Legionellales</taxon>
        <taxon>Legionellaceae</taxon>
        <taxon>Legionella</taxon>
    </lineage>
</organism>
<dbReference type="AlphaFoldDB" id="A0A378JAB8"/>
<accession>A0A378JAB8</accession>
<reference evidence="1 2" key="1">
    <citation type="submission" date="2018-06" db="EMBL/GenBank/DDBJ databases">
        <authorList>
            <consortium name="Pathogen Informatics"/>
            <person name="Doyle S."/>
        </authorList>
    </citation>
    <scope>NUCLEOTIDE SEQUENCE [LARGE SCALE GENOMIC DNA]</scope>
    <source>
        <strain evidence="1 2">NCTC13292</strain>
    </source>
</reference>
<dbReference type="EMBL" id="UGOA01000001">
    <property type="protein sequence ID" value="STX41520.1"/>
    <property type="molecule type" value="Genomic_DNA"/>
</dbReference>
<dbReference type="RefSeq" id="WP_115220782.1">
    <property type="nucleotide sequence ID" value="NZ_UGOA01000001.1"/>
</dbReference>
<dbReference type="SUPFAM" id="SSF82199">
    <property type="entry name" value="SET domain"/>
    <property type="match status" value="1"/>
</dbReference>
<protein>
    <submittedName>
        <fullName evidence="1">Uncharacterized protein</fullName>
    </submittedName>
</protein>
<keyword evidence="2" id="KW-1185">Reference proteome</keyword>
<evidence type="ECO:0000313" key="1">
    <source>
        <dbReference type="EMBL" id="STX41520.1"/>
    </source>
</evidence>
<dbReference type="Gene3D" id="2.170.270.10">
    <property type="entry name" value="SET domain"/>
    <property type="match status" value="1"/>
</dbReference>
<evidence type="ECO:0000313" key="2">
    <source>
        <dbReference type="Proteomes" id="UP000254677"/>
    </source>
</evidence>
<sequence length="351" mass="39843">MLERKERIPAANSGCSQQTIAFIELTGGKKFNIKNVSQRPLKEVLDQIKLDTGRQIIIKEESALACIGIVKYDAPLGYALFANKNIKKNQILFNYGGIEGNIKGLTTQYLLEVGAGQCLDAEHQGDLGSLCMHLFDPIQLQGMTPVKIDETQYKDIQFHNLRHEVIQTNYGVDKRFHAREDIPRGAILGFSYGYTYWFRQKVSPLLMSKNGNPIINLSVKEPLFCLRSENQLETGSIVYSKENLLYNFNRFRNKKLCVFWPPEISQPVVYANNFIIQALLEKKSYSSVFVYIDVKDISLELKKALERGTNMIELPLSIYAEHGQVGPFADCYLTDDEMSEINAIAPHYLPS</sequence>
<gene>
    <name evidence="1" type="ORF">NCTC13292_01013</name>
</gene>